<sequence>MDKPLRRVAIFGLLLFFGLMAQVNYVQGSQAESLRTDDKNSRQFADVFNNPRGQILAGNTVLASSKATGKDNPKYGRDYSGGRALDARIFSPVTGYFNGGASKIELAYNGLLGGEDRRITQQRWFDAFIGKPAEGADVEVTIDPQAQKLAYQRLKNS</sequence>
<evidence type="ECO:0000313" key="3">
    <source>
        <dbReference type="Proteomes" id="UP001597083"/>
    </source>
</evidence>
<accession>A0ABW3CQ07</accession>
<evidence type="ECO:0000313" key="2">
    <source>
        <dbReference type="EMBL" id="MFD0856640.1"/>
    </source>
</evidence>
<dbReference type="EMBL" id="JBHTIR010004203">
    <property type="protein sequence ID" value="MFD0856640.1"/>
    <property type="molecule type" value="Genomic_DNA"/>
</dbReference>
<dbReference type="Gene3D" id="3.90.1310.10">
    <property type="entry name" value="Penicillin-binding protein 2a (Domain 2)"/>
    <property type="match status" value="1"/>
</dbReference>
<reference evidence="3" key="1">
    <citation type="journal article" date="2019" name="Int. J. Syst. Evol. Microbiol.">
        <title>The Global Catalogue of Microorganisms (GCM) 10K type strain sequencing project: providing services to taxonomists for standard genome sequencing and annotation.</title>
        <authorList>
            <consortium name="The Broad Institute Genomics Platform"/>
            <consortium name="The Broad Institute Genome Sequencing Center for Infectious Disease"/>
            <person name="Wu L."/>
            <person name="Ma J."/>
        </authorList>
    </citation>
    <scope>NUCLEOTIDE SEQUENCE [LARGE SCALE GENOMIC DNA]</scope>
    <source>
        <strain evidence="3">JCM 31696</strain>
    </source>
</reference>
<protein>
    <recommendedName>
        <fullName evidence="1">Penicillin binding protein A dimerisation domain-containing protein</fullName>
    </recommendedName>
</protein>
<organism evidence="2 3">
    <name type="scientific">Actinomadura adrarensis</name>
    <dbReference type="NCBI Taxonomy" id="1819600"/>
    <lineage>
        <taxon>Bacteria</taxon>
        <taxon>Bacillati</taxon>
        <taxon>Actinomycetota</taxon>
        <taxon>Actinomycetes</taxon>
        <taxon>Streptosporangiales</taxon>
        <taxon>Thermomonosporaceae</taxon>
        <taxon>Actinomadura</taxon>
    </lineage>
</organism>
<dbReference type="Pfam" id="PF21922">
    <property type="entry name" value="PBP_dimer_2"/>
    <property type="match status" value="1"/>
</dbReference>
<dbReference type="Proteomes" id="UP001597083">
    <property type="component" value="Unassembled WGS sequence"/>
</dbReference>
<comment type="caution">
    <text evidence="2">The sequence shown here is derived from an EMBL/GenBank/DDBJ whole genome shotgun (WGS) entry which is preliminary data.</text>
</comment>
<keyword evidence="3" id="KW-1185">Reference proteome</keyword>
<proteinExistence type="predicted"/>
<name>A0ABW3CQ07_9ACTN</name>
<evidence type="ECO:0000259" key="1">
    <source>
        <dbReference type="Pfam" id="PF21922"/>
    </source>
</evidence>
<feature type="domain" description="Penicillin binding protein A dimerisation" evidence="1">
    <location>
        <begin position="52"/>
        <end position="138"/>
    </location>
</feature>
<feature type="non-terminal residue" evidence="2">
    <location>
        <position position="157"/>
    </location>
</feature>
<gene>
    <name evidence="2" type="ORF">ACFQ07_30690</name>
</gene>
<dbReference type="InterPro" id="IPR054120">
    <property type="entry name" value="PBPA_dimer"/>
</dbReference>